<dbReference type="InterPro" id="IPR027417">
    <property type="entry name" value="P-loop_NTPase"/>
</dbReference>
<accession>A0A6J7Q576</accession>
<dbReference type="SUPFAM" id="SSF52540">
    <property type="entry name" value="P-loop containing nucleoside triphosphate hydrolases"/>
    <property type="match status" value="1"/>
</dbReference>
<gene>
    <name evidence="2" type="ORF">UFOPK3954_02243</name>
</gene>
<dbReference type="InterPro" id="IPR003959">
    <property type="entry name" value="ATPase_AAA_core"/>
</dbReference>
<dbReference type="PANTHER" id="PTHR43581:SF4">
    <property type="entry name" value="ATP_GTP PHOSPHATASE"/>
    <property type="match status" value="1"/>
</dbReference>
<dbReference type="GO" id="GO:0005524">
    <property type="term" value="F:ATP binding"/>
    <property type="evidence" value="ECO:0007669"/>
    <property type="project" value="InterPro"/>
</dbReference>
<sequence length="569" mass="62004">MWIVSRVRKVEISHFRSIETLNWEPYAGINCIVGPGDSGKSTLLDAIDLCLGARRNIQINDGDFYRLNTEVPIRIAVTLGDLKDGFKQLDGYGLYLRGFTRTGEVLSEPRADAEMVLTIQLEVKSDLDPVWSLYSERAAAQQQARLLTWADRLRLSCARLGSFGDYNFSWRKGSVLNRLSEERPDVSADLATAARAARSSFGDRADSQLAETLGIVRGAASNLGVSVGKVTARLDAQSMSLSGGAVCLHGEDGVPLRNLGLGSTRILTTGLQRMAASGSSIVLVDELEYGLEPHRIIRLISSLGAKDIPPPLQAFVTTHSPITVREIPAEQILVLRRKGTAHDLRRIGSDMQGTVRACPEALLASSVIICEGASEIGLIRGLDIYRSSSDVTAIPFSALGVALADGHGETTFSRALTFAKLGYRTLVFRDNDKHPKAGDVAEFLALNGTILKWRDGHALEDELFSSLSEDGVGRLIDQALEENDPDLVEQHIRTASNNQLDLQKCRATPLESSTRKVLGQAAKGKKNSWFKNISAMENVGRIVVGPDLSLSDSRFKKVIEELLVWVSRA</sequence>
<dbReference type="Pfam" id="PF13304">
    <property type="entry name" value="AAA_21"/>
    <property type="match status" value="1"/>
</dbReference>
<name>A0A6J7Q576_9ZZZZ</name>
<evidence type="ECO:0000259" key="1">
    <source>
        <dbReference type="Pfam" id="PF13304"/>
    </source>
</evidence>
<protein>
    <submittedName>
        <fullName evidence="2">Unannotated protein</fullName>
    </submittedName>
</protein>
<dbReference type="Gene3D" id="3.40.50.300">
    <property type="entry name" value="P-loop containing nucleotide triphosphate hydrolases"/>
    <property type="match status" value="1"/>
</dbReference>
<dbReference type="InterPro" id="IPR051396">
    <property type="entry name" value="Bact_Antivir_Def_Nuclease"/>
</dbReference>
<organism evidence="2">
    <name type="scientific">freshwater metagenome</name>
    <dbReference type="NCBI Taxonomy" id="449393"/>
    <lineage>
        <taxon>unclassified sequences</taxon>
        <taxon>metagenomes</taxon>
        <taxon>ecological metagenomes</taxon>
    </lineage>
</organism>
<dbReference type="AlphaFoldDB" id="A0A6J7Q576"/>
<reference evidence="2" key="1">
    <citation type="submission" date="2020-05" db="EMBL/GenBank/DDBJ databases">
        <authorList>
            <person name="Chiriac C."/>
            <person name="Salcher M."/>
            <person name="Ghai R."/>
            <person name="Kavagutti S V."/>
        </authorList>
    </citation>
    <scope>NUCLEOTIDE SEQUENCE</scope>
</reference>
<dbReference type="EMBL" id="CAFBON010000319">
    <property type="protein sequence ID" value="CAB5009672.1"/>
    <property type="molecule type" value="Genomic_DNA"/>
</dbReference>
<dbReference type="GO" id="GO:0016887">
    <property type="term" value="F:ATP hydrolysis activity"/>
    <property type="evidence" value="ECO:0007669"/>
    <property type="project" value="InterPro"/>
</dbReference>
<feature type="domain" description="ATPase AAA-type core" evidence="1">
    <location>
        <begin position="29"/>
        <end position="323"/>
    </location>
</feature>
<proteinExistence type="predicted"/>
<dbReference type="PANTHER" id="PTHR43581">
    <property type="entry name" value="ATP/GTP PHOSPHATASE"/>
    <property type="match status" value="1"/>
</dbReference>
<evidence type="ECO:0000313" key="2">
    <source>
        <dbReference type="EMBL" id="CAB5009672.1"/>
    </source>
</evidence>